<comment type="subcellular location">
    <subcellularLocation>
        <location evidence="1">Membrane</location>
        <topology evidence="1">Multi-pass membrane protein</topology>
    </subcellularLocation>
</comment>
<dbReference type="RefSeq" id="WP_036187415.1">
    <property type="nucleotide sequence ID" value="NZ_AVDA01000015.1"/>
</dbReference>
<sequence>MDTILIITILVVIFALAFDFINGFHDTANAIATSVSTRALPPRVAVLLAAVMNFLGAITFVGVAKAIAKDIVDPFALNTSADDTTGTIVILAALLSAITWNLLTWYFGIPSSSSHTLIGSIAGAAIAAAGFGILNYSGFKNILIALILSPFLALAVGFIMMSLFKVIFKNLNLYKTNQGFRIFQIFTASLQAFTHGTNDAQKAMGIITMALIAAGIQTDDSVQDWVRIACAIAMGLGTSIGGYKIIKTVGGKIMKIRPVNGAAADLTSASIIFGATLIHLPVSTTHVISSAIMGVGSAQRVKGVKWGVARKIVLTWLITMPISAVMAAIIYFLLSLFI</sequence>
<evidence type="ECO:0000256" key="5">
    <source>
        <dbReference type="ARBA" id="ARBA00023136"/>
    </source>
</evidence>
<keyword evidence="3 6" id="KW-0812">Transmembrane</keyword>
<organism evidence="7 8">
    <name type="scientific">Ureibacillus manganicus DSM 26584</name>
    <dbReference type="NCBI Taxonomy" id="1384049"/>
    <lineage>
        <taxon>Bacteria</taxon>
        <taxon>Bacillati</taxon>
        <taxon>Bacillota</taxon>
        <taxon>Bacilli</taxon>
        <taxon>Bacillales</taxon>
        <taxon>Caryophanaceae</taxon>
        <taxon>Ureibacillus</taxon>
    </lineage>
</organism>
<gene>
    <name evidence="7" type="ORF">CD29_13185</name>
</gene>
<name>A0A0A3I2Y3_9BACL</name>
<feature type="transmembrane region" description="Helical" evidence="6">
    <location>
        <begin position="312"/>
        <end position="334"/>
    </location>
</feature>
<evidence type="ECO:0000256" key="3">
    <source>
        <dbReference type="ARBA" id="ARBA00022692"/>
    </source>
</evidence>
<dbReference type="Pfam" id="PF01384">
    <property type="entry name" value="PHO4"/>
    <property type="match status" value="1"/>
</dbReference>
<dbReference type="OrthoDB" id="9779554at2"/>
<feature type="transmembrane region" description="Helical" evidence="6">
    <location>
        <begin position="44"/>
        <end position="68"/>
    </location>
</feature>
<dbReference type="InterPro" id="IPR001204">
    <property type="entry name" value="Phos_transporter"/>
</dbReference>
<evidence type="ECO:0000256" key="1">
    <source>
        <dbReference type="ARBA" id="ARBA00004141"/>
    </source>
</evidence>
<dbReference type="STRING" id="1384049.CD29_13185"/>
<keyword evidence="5 6" id="KW-0472">Membrane</keyword>
<dbReference type="AlphaFoldDB" id="A0A0A3I2Y3"/>
<dbReference type="PANTHER" id="PTHR11101">
    <property type="entry name" value="PHOSPHATE TRANSPORTER"/>
    <property type="match status" value="1"/>
</dbReference>
<accession>A0A0A3I2Y3</accession>
<dbReference type="GO" id="GO:0035435">
    <property type="term" value="P:phosphate ion transmembrane transport"/>
    <property type="evidence" value="ECO:0007669"/>
    <property type="project" value="TreeGrafter"/>
</dbReference>
<feature type="transmembrane region" description="Helical" evidence="6">
    <location>
        <begin position="142"/>
        <end position="168"/>
    </location>
</feature>
<keyword evidence="2" id="KW-0813">Transport</keyword>
<feature type="transmembrane region" description="Helical" evidence="6">
    <location>
        <begin position="88"/>
        <end position="109"/>
    </location>
</feature>
<reference evidence="7 8" key="1">
    <citation type="submission" date="2014-02" db="EMBL/GenBank/DDBJ databases">
        <title>Draft genome sequence of Lysinibacillus manganicus DSM 26584T.</title>
        <authorList>
            <person name="Zhang F."/>
            <person name="Wang G."/>
            <person name="Zhang L."/>
        </authorList>
    </citation>
    <scope>NUCLEOTIDE SEQUENCE [LARGE SCALE GENOMIC DNA]</scope>
    <source>
        <strain evidence="7 8">DSM 26584</strain>
    </source>
</reference>
<dbReference type="EMBL" id="JPVN01000015">
    <property type="protein sequence ID" value="KGR77840.1"/>
    <property type="molecule type" value="Genomic_DNA"/>
</dbReference>
<keyword evidence="4 6" id="KW-1133">Transmembrane helix</keyword>
<dbReference type="eggNOG" id="COG0306">
    <property type="taxonomic scope" value="Bacteria"/>
</dbReference>
<evidence type="ECO:0000313" key="8">
    <source>
        <dbReference type="Proteomes" id="UP000030416"/>
    </source>
</evidence>
<protein>
    <submittedName>
        <fullName evidence="7">Inorganic phosphate transporter</fullName>
    </submittedName>
</protein>
<proteinExistence type="predicted"/>
<evidence type="ECO:0000256" key="4">
    <source>
        <dbReference type="ARBA" id="ARBA00022989"/>
    </source>
</evidence>
<dbReference type="Proteomes" id="UP000030416">
    <property type="component" value="Unassembled WGS sequence"/>
</dbReference>
<evidence type="ECO:0000256" key="2">
    <source>
        <dbReference type="ARBA" id="ARBA00022448"/>
    </source>
</evidence>
<feature type="transmembrane region" description="Helical" evidence="6">
    <location>
        <begin position="116"/>
        <end position="136"/>
    </location>
</feature>
<dbReference type="GO" id="GO:0016020">
    <property type="term" value="C:membrane"/>
    <property type="evidence" value="ECO:0007669"/>
    <property type="project" value="UniProtKB-SubCell"/>
</dbReference>
<evidence type="ECO:0000313" key="7">
    <source>
        <dbReference type="EMBL" id="KGR77840.1"/>
    </source>
</evidence>
<evidence type="ECO:0000256" key="6">
    <source>
        <dbReference type="SAM" id="Phobius"/>
    </source>
</evidence>
<dbReference type="GO" id="GO:0005315">
    <property type="term" value="F:phosphate transmembrane transporter activity"/>
    <property type="evidence" value="ECO:0007669"/>
    <property type="project" value="InterPro"/>
</dbReference>
<feature type="transmembrane region" description="Helical" evidence="6">
    <location>
        <begin position="6"/>
        <end position="24"/>
    </location>
</feature>
<keyword evidence="8" id="KW-1185">Reference proteome</keyword>
<dbReference type="PANTHER" id="PTHR11101:SF80">
    <property type="entry name" value="PHOSPHATE TRANSPORTER"/>
    <property type="match status" value="1"/>
</dbReference>
<comment type="caution">
    <text evidence="7">The sequence shown here is derived from an EMBL/GenBank/DDBJ whole genome shotgun (WGS) entry which is preliminary data.</text>
</comment>